<gene>
    <name evidence="1" type="ordered locus">MTR_7g082120</name>
</gene>
<dbReference type="Proteomes" id="UP000002051">
    <property type="component" value="Unassembled WGS sequence"/>
</dbReference>
<organism evidence="1 3">
    <name type="scientific">Medicago truncatula</name>
    <name type="common">Barrel medic</name>
    <name type="synonym">Medicago tribuloides</name>
    <dbReference type="NCBI Taxonomy" id="3880"/>
    <lineage>
        <taxon>Eukaryota</taxon>
        <taxon>Viridiplantae</taxon>
        <taxon>Streptophyta</taxon>
        <taxon>Embryophyta</taxon>
        <taxon>Tracheophyta</taxon>
        <taxon>Spermatophyta</taxon>
        <taxon>Magnoliopsida</taxon>
        <taxon>eudicotyledons</taxon>
        <taxon>Gunneridae</taxon>
        <taxon>Pentapetalae</taxon>
        <taxon>rosids</taxon>
        <taxon>fabids</taxon>
        <taxon>Fabales</taxon>
        <taxon>Fabaceae</taxon>
        <taxon>Papilionoideae</taxon>
        <taxon>50 kb inversion clade</taxon>
        <taxon>NPAAA clade</taxon>
        <taxon>Hologalegina</taxon>
        <taxon>IRL clade</taxon>
        <taxon>Trifolieae</taxon>
        <taxon>Medicago</taxon>
    </lineage>
</organism>
<reference evidence="2" key="3">
    <citation type="submission" date="2015-04" db="UniProtKB">
        <authorList>
            <consortium name="EnsemblPlants"/>
        </authorList>
    </citation>
    <scope>IDENTIFICATION</scope>
    <source>
        <strain evidence="2">cv. Jemalong A17</strain>
    </source>
</reference>
<sequence>MATESCNILWGPNLQWAKTTYFFINGLRFLAQYSAPHTLHSNYSQRGSSMNA</sequence>
<dbReference type="EnsemblPlants" id="AES80552">
    <property type="protein sequence ID" value="AES80552"/>
    <property type="gene ID" value="MTR_7g082120"/>
</dbReference>
<dbReference type="PaxDb" id="3880-AES80552"/>
<protein>
    <submittedName>
        <fullName evidence="1 2">Uncharacterized protein</fullName>
    </submittedName>
</protein>
<reference evidence="1 3" key="2">
    <citation type="journal article" date="2014" name="BMC Genomics">
        <title>An improved genome release (version Mt4.0) for the model legume Medicago truncatula.</title>
        <authorList>
            <person name="Tang H."/>
            <person name="Krishnakumar V."/>
            <person name="Bidwell S."/>
            <person name="Rosen B."/>
            <person name="Chan A."/>
            <person name="Zhou S."/>
            <person name="Gentzbittel L."/>
            <person name="Childs K.L."/>
            <person name="Yandell M."/>
            <person name="Gundlach H."/>
            <person name="Mayer K.F."/>
            <person name="Schwartz D.C."/>
            <person name="Town C.D."/>
        </authorList>
    </citation>
    <scope>GENOME REANNOTATION</scope>
    <source>
        <strain evidence="2 3">cv. Jemalong A17</strain>
    </source>
</reference>
<dbReference type="EMBL" id="CM001223">
    <property type="protein sequence ID" value="AES80552.1"/>
    <property type="molecule type" value="Genomic_DNA"/>
</dbReference>
<name>G7KUA2_MEDTR</name>
<keyword evidence="3" id="KW-1185">Reference proteome</keyword>
<evidence type="ECO:0000313" key="1">
    <source>
        <dbReference type="EMBL" id="AES80552.1"/>
    </source>
</evidence>
<evidence type="ECO:0000313" key="3">
    <source>
        <dbReference type="Proteomes" id="UP000002051"/>
    </source>
</evidence>
<dbReference type="AlphaFoldDB" id="G7KUA2"/>
<dbReference type="HOGENOM" id="CLU_3090314_0_0_1"/>
<reference evidence="1 3" key="1">
    <citation type="journal article" date="2011" name="Nature">
        <title>The Medicago genome provides insight into the evolution of rhizobial symbioses.</title>
        <authorList>
            <person name="Young N.D."/>
            <person name="Debelle F."/>
            <person name="Oldroyd G.E."/>
            <person name="Geurts R."/>
            <person name="Cannon S.B."/>
            <person name="Udvardi M.K."/>
            <person name="Benedito V.A."/>
            <person name="Mayer K.F."/>
            <person name="Gouzy J."/>
            <person name="Schoof H."/>
            <person name="Van de Peer Y."/>
            <person name="Proost S."/>
            <person name="Cook D.R."/>
            <person name="Meyers B.C."/>
            <person name="Spannagl M."/>
            <person name="Cheung F."/>
            <person name="De Mita S."/>
            <person name="Krishnakumar V."/>
            <person name="Gundlach H."/>
            <person name="Zhou S."/>
            <person name="Mudge J."/>
            <person name="Bharti A.K."/>
            <person name="Murray J.D."/>
            <person name="Naoumkina M.A."/>
            <person name="Rosen B."/>
            <person name="Silverstein K.A."/>
            <person name="Tang H."/>
            <person name="Rombauts S."/>
            <person name="Zhao P.X."/>
            <person name="Zhou P."/>
            <person name="Barbe V."/>
            <person name="Bardou P."/>
            <person name="Bechner M."/>
            <person name="Bellec A."/>
            <person name="Berger A."/>
            <person name="Berges H."/>
            <person name="Bidwell S."/>
            <person name="Bisseling T."/>
            <person name="Choisne N."/>
            <person name="Couloux A."/>
            <person name="Denny R."/>
            <person name="Deshpande S."/>
            <person name="Dai X."/>
            <person name="Doyle J.J."/>
            <person name="Dudez A.M."/>
            <person name="Farmer A.D."/>
            <person name="Fouteau S."/>
            <person name="Franken C."/>
            <person name="Gibelin C."/>
            <person name="Gish J."/>
            <person name="Goldstein S."/>
            <person name="Gonzalez A.J."/>
            <person name="Green P.J."/>
            <person name="Hallab A."/>
            <person name="Hartog M."/>
            <person name="Hua A."/>
            <person name="Humphray S.J."/>
            <person name="Jeong D.H."/>
            <person name="Jing Y."/>
            <person name="Jocker A."/>
            <person name="Kenton S.M."/>
            <person name="Kim D.J."/>
            <person name="Klee K."/>
            <person name="Lai H."/>
            <person name="Lang C."/>
            <person name="Lin S."/>
            <person name="Macmil S.L."/>
            <person name="Magdelenat G."/>
            <person name="Matthews L."/>
            <person name="McCorrison J."/>
            <person name="Monaghan E.L."/>
            <person name="Mun J.H."/>
            <person name="Najar F.Z."/>
            <person name="Nicholson C."/>
            <person name="Noirot C."/>
            <person name="O'Bleness M."/>
            <person name="Paule C.R."/>
            <person name="Poulain J."/>
            <person name="Prion F."/>
            <person name="Qin B."/>
            <person name="Qu C."/>
            <person name="Retzel E.F."/>
            <person name="Riddle C."/>
            <person name="Sallet E."/>
            <person name="Samain S."/>
            <person name="Samson N."/>
            <person name="Sanders I."/>
            <person name="Saurat O."/>
            <person name="Scarpelli C."/>
            <person name="Schiex T."/>
            <person name="Segurens B."/>
            <person name="Severin A.J."/>
            <person name="Sherrier D.J."/>
            <person name="Shi R."/>
            <person name="Sims S."/>
            <person name="Singer S.R."/>
            <person name="Sinharoy S."/>
            <person name="Sterck L."/>
            <person name="Viollet A."/>
            <person name="Wang B.B."/>
            <person name="Wang K."/>
            <person name="Wang M."/>
            <person name="Wang X."/>
            <person name="Warfsmann J."/>
            <person name="Weissenbach J."/>
            <person name="White D.D."/>
            <person name="White J.D."/>
            <person name="Wiley G.B."/>
            <person name="Wincker P."/>
            <person name="Xing Y."/>
            <person name="Yang L."/>
            <person name="Yao Z."/>
            <person name="Ying F."/>
            <person name="Zhai J."/>
            <person name="Zhou L."/>
            <person name="Zuber A."/>
            <person name="Denarie J."/>
            <person name="Dixon R.A."/>
            <person name="May G.D."/>
            <person name="Schwartz D.C."/>
            <person name="Rogers J."/>
            <person name="Quetier F."/>
            <person name="Town C.D."/>
            <person name="Roe B.A."/>
        </authorList>
    </citation>
    <scope>NUCLEOTIDE SEQUENCE [LARGE SCALE GENOMIC DNA]</scope>
    <source>
        <strain evidence="1">A17</strain>
        <strain evidence="2 3">cv. Jemalong A17</strain>
    </source>
</reference>
<proteinExistence type="predicted"/>
<accession>G7KUA2</accession>
<evidence type="ECO:0000313" key="2">
    <source>
        <dbReference type="EnsemblPlants" id="AES80552"/>
    </source>
</evidence>